<protein>
    <recommendedName>
        <fullName evidence="11">T-cell immunomodulatory protein TIP C2 domain-containing protein</fullName>
    </recommendedName>
</protein>
<reference evidence="13" key="1">
    <citation type="journal article" date="2018" name="Nat. Microbiol.">
        <title>Leveraging single-cell genomics to expand the fungal tree of life.</title>
        <authorList>
            <person name="Ahrendt S.R."/>
            <person name="Quandt C.A."/>
            <person name="Ciobanu D."/>
            <person name="Clum A."/>
            <person name="Salamov A."/>
            <person name="Andreopoulos B."/>
            <person name="Cheng J.F."/>
            <person name="Woyke T."/>
            <person name="Pelin A."/>
            <person name="Henrissat B."/>
            <person name="Reynolds N.K."/>
            <person name="Benny G.L."/>
            <person name="Smith M.E."/>
            <person name="James T.Y."/>
            <person name="Grigoriev I.V."/>
        </authorList>
    </citation>
    <scope>NUCLEOTIDE SEQUENCE [LARGE SCALE GENOMIC DNA]</scope>
    <source>
        <strain evidence="13">ATCC 52028</strain>
    </source>
</reference>
<feature type="compositionally biased region" description="Acidic residues" evidence="8">
    <location>
        <begin position="566"/>
        <end position="575"/>
    </location>
</feature>
<dbReference type="Pfam" id="PF13517">
    <property type="entry name" value="FG-GAP_3"/>
    <property type="match status" value="2"/>
</dbReference>
<keyword evidence="3 9" id="KW-0812">Transmembrane</keyword>
<dbReference type="OrthoDB" id="10022113at2759"/>
<keyword evidence="7" id="KW-0325">Glycoprotein</keyword>
<dbReference type="PANTHER" id="PTHR13412">
    <property type="entry name" value="T-CELL IMMUNOMODULATORY PROTEIN HOMOLOG"/>
    <property type="match status" value="1"/>
</dbReference>
<comment type="similarity">
    <text evidence="2">Belongs to the TIP family.</text>
</comment>
<feature type="signal peptide" evidence="10">
    <location>
        <begin position="1"/>
        <end position="26"/>
    </location>
</feature>
<name>A0A4P9XDF1_9FUNG</name>
<evidence type="ECO:0000256" key="7">
    <source>
        <dbReference type="ARBA" id="ARBA00023180"/>
    </source>
</evidence>
<dbReference type="Pfam" id="PF23122">
    <property type="entry name" value="C2_ITFG1"/>
    <property type="match status" value="1"/>
</dbReference>
<feature type="transmembrane region" description="Helical" evidence="9">
    <location>
        <begin position="714"/>
        <end position="733"/>
    </location>
</feature>
<evidence type="ECO:0000256" key="6">
    <source>
        <dbReference type="ARBA" id="ARBA00023136"/>
    </source>
</evidence>
<feature type="region of interest" description="Disordered" evidence="8">
    <location>
        <begin position="555"/>
        <end position="580"/>
    </location>
</feature>
<proteinExistence type="inferred from homology"/>
<evidence type="ECO:0000256" key="8">
    <source>
        <dbReference type="SAM" id="MobiDB-lite"/>
    </source>
</evidence>
<dbReference type="InterPro" id="IPR057089">
    <property type="entry name" value="C2_TIP"/>
</dbReference>
<feature type="chain" id="PRO_5020418432" description="T-cell immunomodulatory protein TIP C2 domain-containing protein" evidence="10">
    <location>
        <begin position="27"/>
        <end position="755"/>
    </location>
</feature>
<evidence type="ECO:0000313" key="12">
    <source>
        <dbReference type="EMBL" id="RKP03536.1"/>
    </source>
</evidence>
<dbReference type="InterPro" id="IPR013517">
    <property type="entry name" value="FG-GAP"/>
</dbReference>
<dbReference type="InterPro" id="IPR028994">
    <property type="entry name" value="Integrin_alpha_N"/>
</dbReference>
<keyword evidence="13" id="KW-1185">Reference proteome</keyword>
<evidence type="ECO:0000256" key="3">
    <source>
        <dbReference type="ARBA" id="ARBA00022692"/>
    </source>
</evidence>
<comment type="subcellular location">
    <subcellularLocation>
        <location evidence="1">Membrane</location>
        <topology evidence="1">Single-pass type I membrane protein</topology>
    </subcellularLocation>
</comment>
<evidence type="ECO:0000256" key="5">
    <source>
        <dbReference type="ARBA" id="ARBA00022989"/>
    </source>
</evidence>
<dbReference type="EMBL" id="ML014121">
    <property type="protein sequence ID" value="RKP03536.1"/>
    <property type="molecule type" value="Genomic_DNA"/>
</dbReference>
<organism evidence="12 13">
    <name type="scientific">Caulochytrium protostelioides</name>
    <dbReference type="NCBI Taxonomy" id="1555241"/>
    <lineage>
        <taxon>Eukaryota</taxon>
        <taxon>Fungi</taxon>
        <taxon>Fungi incertae sedis</taxon>
        <taxon>Chytridiomycota</taxon>
        <taxon>Chytridiomycota incertae sedis</taxon>
        <taxon>Chytridiomycetes</taxon>
        <taxon>Caulochytriales</taxon>
        <taxon>Caulochytriaceae</taxon>
        <taxon>Caulochytrium</taxon>
    </lineage>
</organism>
<keyword evidence="6 9" id="KW-0472">Membrane</keyword>
<accession>A0A4P9XDF1</accession>
<evidence type="ECO:0000256" key="1">
    <source>
        <dbReference type="ARBA" id="ARBA00004479"/>
    </source>
</evidence>
<dbReference type="InterPro" id="IPR024881">
    <property type="entry name" value="Tip"/>
</dbReference>
<gene>
    <name evidence="12" type="ORF">CXG81DRAFT_23797</name>
</gene>
<evidence type="ECO:0000256" key="9">
    <source>
        <dbReference type="SAM" id="Phobius"/>
    </source>
</evidence>
<dbReference type="PANTHER" id="PTHR13412:SF0">
    <property type="entry name" value="T-CELL IMMUNOMODULATORY PROTEIN"/>
    <property type="match status" value="1"/>
</dbReference>
<sequence length="755" mass="82004">MSRSPIALLLIAVTAFLTCATTLASAKTPLFKYRGLHPLDIGLGEVDGTVVGFLDWNNDKQLDLLVLDAARTRLRIYLWQTHKYGFKAAAATPPISSLNDAKIDNVVISDFDNDGHIDILMQMQATNGVVDMRIAYSQPDGTFAVVPAGATTVPPAQRTQPFVADTTGLMVPEMIGVAANRPDLAADALSRWVFYPNRTATTTPLTWGNQTTAPVCDLPSIHSNAFVDLNGDCLPDLFLTCRTAAGEIEGQVWLNRKDAGFELARRVALTLPERRHMGQLRFADMDADGTLDIVVPLCASLKDGVGRDCVFRILYNTQKPICDTSLASLVSTTPCRPVDRLCEADDAFMLGGEGNADAVYPLADVLAADAATDVGLVLQSSSRAGSLPNPIRDGDVNNDRYPDLLFVTRQSDGATQAHLAQNTACSGNGDVERDQSAATPSDTSTSPHIRLIQQRCKAARAKHGRQAPRIAFAPPDDAERMVTLAKELAAAGEEITAAHFLDLDGRGVMDLLLSLHNSGTGRVRTLALYNDLPMDAFFLKAHTVGDTCGLPCRTDLDPDDAAPAPEDPEDAEGDADEQKARQVAPEGFFAAMAAEASTSSTVYGLTNVGATYKFVVFDTRGRERPYQAAQAPSSAYMAVPLPQANMGLSRTNNHIDHFYVGTARHQPRHFTTYQGIIPNSHLIIVPYQPPGTDDPSTWLMELYLNPSSTTWTCFQVLVGALLILWSIIYVLHYHERREDAKERQRTLHAINFEAL</sequence>
<feature type="compositionally biased region" description="Low complexity" evidence="8">
    <location>
        <begin position="436"/>
        <end position="447"/>
    </location>
</feature>
<dbReference type="Proteomes" id="UP000274922">
    <property type="component" value="Unassembled WGS sequence"/>
</dbReference>
<evidence type="ECO:0000313" key="13">
    <source>
        <dbReference type="Proteomes" id="UP000274922"/>
    </source>
</evidence>
<dbReference type="SUPFAM" id="SSF69318">
    <property type="entry name" value="Integrin alpha N-terminal domain"/>
    <property type="match status" value="1"/>
</dbReference>
<dbReference type="GO" id="GO:0005886">
    <property type="term" value="C:plasma membrane"/>
    <property type="evidence" value="ECO:0007669"/>
    <property type="project" value="TreeGrafter"/>
</dbReference>
<evidence type="ECO:0000256" key="4">
    <source>
        <dbReference type="ARBA" id="ARBA00022729"/>
    </source>
</evidence>
<evidence type="ECO:0000256" key="2">
    <source>
        <dbReference type="ARBA" id="ARBA00006496"/>
    </source>
</evidence>
<feature type="domain" description="T-cell immunomodulatory protein TIP C2" evidence="11">
    <location>
        <begin position="603"/>
        <end position="703"/>
    </location>
</feature>
<evidence type="ECO:0000259" key="11">
    <source>
        <dbReference type="Pfam" id="PF23122"/>
    </source>
</evidence>
<dbReference type="AlphaFoldDB" id="A0A4P9XDF1"/>
<feature type="region of interest" description="Disordered" evidence="8">
    <location>
        <begin position="424"/>
        <end position="448"/>
    </location>
</feature>
<evidence type="ECO:0000256" key="10">
    <source>
        <dbReference type="SAM" id="SignalP"/>
    </source>
</evidence>
<keyword evidence="4 10" id="KW-0732">Signal</keyword>
<keyword evidence="5 9" id="KW-1133">Transmembrane helix</keyword>